<keyword evidence="2" id="KW-0396">Initiation factor</keyword>
<proteinExistence type="predicted"/>
<dbReference type="InterPro" id="IPR023194">
    <property type="entry name" value="eIF3-like_dom_sf"/>
</dbReference>
<evidence type="ECO:0000256" key="1">
    <source>
        <dbReference type="ARBA" id="ARBA00022490"/>
    </source>
</evidence>
<evidence type="ECO:0000256" key="2">
    <source>
        <dbReference type="ARBA" id="ARBA00022540"/>
    </source>
</evidence>
<dbReference type="STRING" id="4537.A0A0E0L497"/>
<dbReference type="InterPro" id="IPR013906">
    <property type="entry name" value="eIF3j"/>
</dbReference>
<dbReference type="Pfam" id="PF08597">
    <property type="entry name" value="eIF3_subunit"/>
    <property type="match status" value="1"/>
</dbReference>
<feature type="compositionally biased region" description="Basic residues" evidence="4">
    <location>
        <begin position="192"/>
        <end position="203"/>
    </location>
</feature>
<dbReference type="AlphaFoldDB" id="A0A0E0L497"/>
<dbReference type="Proteomes" id="UP000026962">
    <property type="component" value="Chromosome 5"/>
</dbReference>
<dbReference type="PANTHER" id="PTHR21681">
    <property type="entry name" value="EUKARYOTIC TRANSLATION INITIATION FACTOR 3 SUBUNIT J"/>
    <property type="match status" value="1"/>
</dbReference>
<keyword evidence="1" id="KW-0963">Cytoplasm</keyword>
<feature type="region of interest" description="Disordered" evidence="4">
    <location>
        <begin position="40"/>
        <end position="118"/>
    </location>
</feature>
<dbReference type="eggNOG" id="KOG4813">
    <property type="taxonomic scope" value="Eukaryota"/>
</dbReference>
<dbReference type="GO" id="GO:0005852">
    <property type="term" value="C:eukaryotic translation initiation factor 3 complex"/>
    <property type="evidence" value="ECO:0007669"/>
    <property type="project" value="InterPro"/>
</dbReference>
<protein>
    <submittedName>
        <fullName evidence="5">Uncharacterized protein</fullName>
    </submittedName>
</protein>
<reference evidence="5" key="2">
    <citation type="submission" date="2018-05" db="EMBL/GenBank/DDBJ databases">
        <title>OpunRS2 (Oryza punctata Reference Sequence Version 2).</title>
        <authorList>
            <person name="Zhang J."/>
            <person name="Kudrna D."/>
            <person name="Lee S."/>
            <person name="Talag J."/>
            <person name="Welchert J."/>
            <person name="Wing R.A."/>
        </authorList>
    </citation>
    <scope>NUCLEOTIDE SEQUENCE [LARGE SCALE GENOMIC DNA]</scope>
</reference>
<evidence type="ECO:0000256" key="4">
    <source>
        <dbReference type="SAM" id="MobiDB-lite"/>
    </source>
</evidence>
<accession>A0A0E0L497</accession>
<feature type="compositionally biased region" description="Acidic residues" evidence="4">
    <location>
        <begin position="1"/>
        <end position="11"/>
    </location>
</feature>
<evidence type="ECO:0000313" key="6">
    <source>
        <dbReference type="Proteomes" id="UP000026962"/>
    </source>
</evidence>
<sequence>MASWDDDEFSDEEHQSPATGSKSMEKKLWKDEDAGDDFAAVKDSWDDDDDDVKTGKATAATTASTKAPATKGKSQAKANAKAKAEAADATPSETSTSNAAAEKAQKQSDNGEPIEKFIPKSEKEFAEYAERIAKDLLRPYEKSYHYIGLMKAMNKLAVASLTSTSVKEIASSMTTVANEKLKAEKEADAGKKKPGQKKKRLHVNKAEGRKFRNPDDEDDAGDDERLSS</sequence>
<feature type="compositionally biased region" description="Basic and acidic residues" evidence="4">
    <location>
        <begin position="182"/>
        <end position="191"/>
    </location>
</feature>
<feature type="region of interest" description="Disordered" evidence="4">
    <location>
        <begin position="182"/>
        <end position="228"/>
    </location>
</feature>
<dbReference type="HOGENOM" id="CLU_085806_1_0_1"/>
<dbReference type="EnsemblPlants" id="OPUNC05G19160.1">
    <property type="protein sequence ID" value="OPUNC05G19160.1"/>
    <property type="gene ID" value="OPUNC05G19160"/>
</dbReference>
<keyword evidence="3" id="KW-0648">Protein biosynthesis</keyword>
<name>A0A0E0L497_ORYPU</name>
<reference evidence="5" key="1">
    <citation type="submission" date="2015-04" db="UniProtKB">
        <authorList>
            <consortium name="EnsemblPlants"/>
        </authorList>
    </citation>
    <scope>IDENTIFICATION</scope>
</reference>
<evidence type="ECO:0000313" key="5">
    <source>
        <dbReference type="EnsemblPlants" id="OPUNC05G19160.1"/>
    </source>
</evidence>
<dbReference type="OMA" id="MASWDDD"/>
<organism evidence="5">
    <name type="scientific">Oryza punctata</name>
    <name type="common">Red rice</name>
    <dbReference type="NCBI Taxonomy" id="4537"/>
    <lineage>
        <taxon>Eukaryota</taxon>
        <taxon>Viridiplantae</taxon>
        <taxon>Streptophyta</taxon>
        <taxon>Embryophyta</taxon>
        <taxon>Tracheophyta</taxon>
        <taxon>Spermatophyta</taxon>
        <taxon>Magnoliopsida</taxon>
        <taxon>Liliopsida</taxon>
        <taxon>Poales</taxon>
        <taxon>Poaceae</taxon>
        <taxon>BOP clade</taxon>
        <taxon>Oryzoideae</taxon>
        <taxon>Oryzeae</taxon>
        <taxon>Oryzinae</taxon>
        <taxon>Oryza</taxon>
    </lineage>
</organism>
<dbReference type="Gene3D" id="1.10.246.60">
    <property type="entry name" value="Eukaryotic translation initiation factor 3 like domains"/>
    <property type="match status" value="1"/>
</dbReference>
<feature type="compositionally biased region" description="Low complexity" evidence="4">
    <location>
        <begin position="55"/>
        <end position="81"/>
    </location>
</feature>
<dbReference type="GO" id="GO:0003743">
    <property type="term" value="F:translation initiation factor activity"/>
    <property type="evidence" value="ECO:0007669"/>
    <property type="project" value="UniProtKB-KW"/>
</dbReference>
<dbReference type="Gramene" id="OPUNC05G19160.1">
    <property type="protein sequence ID" value="OPUNC05G19160.1"/>
    <property type="gene ID" value="OPUNC05G19160"/>
</dbReference>
<evidence type="ECO:0000256" key="3">
    <source>
        <dbReference type="ARBA" id="ARBA00022917"/>
    </source>
</evidence>
<keyword evidence="6" id="KW-1185">Reference proteome</keyword>
<feature type="compositionally biased region" description="Basic and acidic residues" evidence="4">
    <location>
        <begin position="204"/>
        <end position="214"/>
    </location>
</feature>
<dbReference type="PANTHER" id="PTHR21681:SF0">
    <property type="entry name" value="EUKARYOTIC TRANSLATION INITIATION FACTOR 3 SUBUNIT J"/>
    <property type="match status" value="1"/>
</dbReference>
<feature type="region of interest" description="Disordered" evidence="4">
    <location>
        <begin position="1"/>
        <end position="28"/>
    </location>
</feature>